<evidence type="ECO:0000256" key="2">
    <source>
        <dbReference type="ARBA" id="ARBA00004370"/>
    </source>
</evidence>
<dbReference type="PANTHER" id="PTHR43711">
    <property type="entry name" value="TWO-COMPONENT HISTIDINE KINASE"/>
    <property type="match status" value="1"/>
</dbReference>
<dbReference type="PROSITE" id="PS50109">
    <property type="entry name" value="HIS_KIN"/>
    <property type="match status" value="1"/>
</dbReference>
<dbReference type="Proteomes" id="UP000824130">
    <property type="component" value="Unassembled WGS sequence"/>
</dbReference>
<evidence type="ECO:0000256" key="7">
    <source>
        <dbReference type="ARBA" id="ARBA00023012"/>
    </source>
</evidence>
<evidence type="ECO:0000313" key="13">
    <source>
        <dbReference type="Proteomes" id="UP000824130"/>
    </source>
</evidence>
<evidence type="ECO:0000313" key="12">
    <source>
        <dbReference type="EMBL" id="HIU95816.1"/>
    </source>
</evidence>
<dbReference type="InterPro" id="IPR050736">
    <property type="entry name" value="Sensor_HK_Regulatory"/>
</dbReference>
<gene>
    <name evidence="12" type="ORF">IAD25_03790</name>
</gene>
<dbReference type="SMART" id="SM00304">
    <property type="entry name" value="HAMP"/>
    <property type="match status" value="1"/>
</dbReference>
<sequence length="365" mass="40307">MSDMKRAGRKERVLLGIRRYLSFFLLMAFVISCCMTLFLNSLMETTGIRLTEGNISYAAKVTFVNVVFLSLLCTVIDGIRRKFMVERPVRRIVKAAEQIMEGDFSVRIPLAGGIDSLSDFNVIAEYFNKMAEELSGTETLRNDFIANVSHELKTPLAVMQNYGTMLQQPGLSQDKRMEYAGAVAEASRRLADLITNILKLNKLENQQIYPAAESYDLGEQLCECLLSFEGEWEAKGLDIETDVEEGVSVDTDAELLSLVWNNLFSNAVKFTEPGGRISLSMRTDGEDVVVRIGDTGCGIPPEVGRHIFEKFYQGDTSHATQGNGLGLALVRRVIDIAGGDISVTSEVGKGSVFTVRLRRGKSGKA</sequence>
<dbReference type="AlphaFoldDB" id="A0A9D1SV37"/>
<reference evidence="12" key="2">
    <citation type="journal article" date="2021" name="PeerJ">
        <title>Extensive microbial diversity within the chicken gut microbiome revealed by metagenomics and culture.</title>
        <authorList>
            <person name="Gilroy R."/>
            <person name="Ravi A."/>
            <person name="Getino M."/>
            <person name="Pursley I."/>
            <person name="Horton D.L."/>
            <person name="Alikhan N.F."/>
            <person name="Baker D."/>
            <person name="Gharbi K."/>
            <person name="Hall N."/>
            <person name="Watson M."/>
            <person name="Adriaenssens E.M."/>
            <person name="Foster-Nyarko E."/>
            <person name="Jarju S."/>
            <person name="Secka A."/>
            <person name="Antonio M."/>
            <person name="Oren A."/>
            <person name="Chaudhuri R.R."/>
            <person name="La Ragione R."/>
            <person name="Hildebrand F."/>
            <person name="Pallen M.J."/>
        </authorList>
    </citation>
    <scope>NUCLEOTIDE SEQUENCE</scope>
    <source>
        <strain evidence="12">ChiSjej4B22-8349</strain>
    </source>
</reference>
<organism evidence="12 13">
    <name type="scientific">Candidatus Allocopromorpha excrementipullorum</name>
    <dbReference type="NCBI Taxonomy" id="2840743"/>
    <lineage>
        <taxon>Bacteria</taxon>
        <taxon>Bacillati</taxon>
        <taxon>Bacillota</taxon>
        <taxon>Clostridia</taxon>
        <taxon>Eubacteriales</taxon>
        <taxon>Eubacteriaceae</taxon>
        <taxon>Eubacteriaceae incertae sedis</taxon>
        <taxon>Candidatus Allocopromorpha</taxon>
    </lineage>
</organism>
<dbReference type="InterPro" id="IPR005467">
    <property type="entry name" value="His_kinase_dom"/>
</dbReference>
<reference evidence="12" key="1">
    <citation type="submission" date="2020-10" db="EMBL/GenBank/DDBJ databases">
        <authorList>
            <person name="Gilroy R."/>
        </authorList>
    </citation>
    <scope>NUCLEOTIDE SEQUENCE</scope>
    <source>
        <strain evidence="12">ChiSjej4B22-8349</strain>
    </source>
</reference>
<feature type="transmembrane region" description="Helical" evidence="9">
    <location>
        <begin position="55"/>
        <end position="76"/>
    </location>
</feature>
<dbReference type="EMBL" id="DVOB01000081">
    <property type="protein sequence ID" value="HIU95816.1"/>
    <property type="molecule type" value="Genomic_DNA"/>
</dbReference>
<dbReference type="SMART" id="SM00388">
    <property type="entry name" value="HisKA"/>
    <property type="match status" value="1"/>
</dbReference>
<keyword evidence="5" id="KW-0808">Transferase</keyword>
<keyword evidence="4" id="KW-0597">Phosphoprotein</keyword>
<dbReference type="SUPFAM" id="SSF47384">
    <property type="entry name" value="Homodimeric domain of signal transducing histidine kinase"/>
    <property type="match status" value="1"/>
</dbReference>
<feature type="transmembrane region" description="Helical" evidence="9">
    <location>
        <begin position="20"/>
        <end position="43"/>
    </location>
</feature>
<dbReference type="SUPFAM" id="SSF158472">
    <property type="entry name" value="HAMP domain-like"/>
    <property type="match status" value="1"/>
</dbReference>
<dbReference type="Gene3D" id="1.10.287.130">
    <property type="match status" value="1"/>
</dbReference>
<dbReference type="Gene3D" id="3.30.565.10">
    <property type="entry name" value="Histidine kinase-like ATPase, C-terminal domain"/>
    <property type="match status" value="1"/>
</dbReference>
<dbReference type="FunFam" id="1.10.287.130:FF:000001">
    <property type="entry name" value="Two-component sensor histidine kinase"/>
    <property type="match status" value="1"/>
</dbReference>
<evidence type="ECO:0000259" key="10">
    <source>
        <dbReference type="PROSITE" id="PS50109"/>
    </source>
</evidence>
<dbReference type="PROSITE" id="PS51257">
    <property type="entry name" value="PROKAR_LIPOPROTEIN"/>
    <property type="match status" value="1"/>
</dbReference>
<keyword evidence="9" id="KW-1133">Transmembrane helix</keyword>
<feature type="domain" description="Histidine kinase" evidence="10">
    <location>
        <begin position="147"/>
        <end position="361"/>
    </location>
</feature>
<name>A0A9D1SV37_9FIRM</name>
<keyword evidence="6 12" id="KW-0418">Kinase</keyword>
<dbReference type="Gene3D" id="6.10.340.10">
    <property type="match status" value="1"/>
</dbReference>
<dbReference type="GO" id="GO:0000155">
    <property type="term" value="F:phosphorelay sensor kinase activity"/>
    <property type="evidence" value="ECO:0007669"/>
    <property type="project" value="InterPro"/>
</dbReference>
<dbReference type="InterPro" id="IPR004358">
    <property type="entry name" value="Sig_transdc_His_kin-like_C"/>
</dbReference>
<comment type="catalytic activity">
    <reaction evidence="1">
        <text>ATP + protein L-histidine = ADP + protein N-phospho-L-histidine.</text>
        <dbReference type="EC" id="2.7.13.3"/>
    </reaction>
</comment>
<comment type="subcellular location">
    <subcellularLocation>
        <location evidence="2">Membrane</location>
    </subcellularLocation>
</comment>
<dbReference type="InterPro" id="IPR003661">
    <property type="entry name" value="HisK_dim/P_dom"/>
</dbReference>
<dbReference type="InterPro" id="IPR036097">
    <property type="entry name" value="HisK_dim/P_sf"/>
</dbReference>
<evidence type="ECO:0000256" key="4">
    <source>
        <dbReference type="ARBA" id="ARBA00022553"/>
    </source>
</evidence>
<dbReference type="CDD" id="cd06225">
    <property type="entry name" value="HAMP"/>
    <property type="match status" value="1"/>
</dbReference>
<dbReference type="PROSITE" id="PS50885">
    <property type="entry name" value="HAMP"/>
    <property type="match status" value="1"/>
</dbReference>
<keyword evidence="9" id="KW-0812">Transmembrane</keyword>
<dbReference type="Pfam" id="PF00512">
    <property type="entry name" value="HisKA"/>
    <property type="match status" value="1"/>
</dbReference>
<evidence type="ECO:0000256" key="5">
    <source>
        <dbReference type="ARBA" id="ARBA00022679"/>
    </source>
</evidence>
<dbReference type="FunFam" id="3.30.565.10:FF:000006">
    <property type="entry name" value="Sensor histidine kinase WalK"/>
    <property type="match status" value="1"/>
</dbReference>
<keyword evidence="7" id="KW-0902">Two-component regulatory system</keyword>
<dbReference type="PANTHER" id="PTHR43711:SF26">
    <property type="entry name" value="SENSOR HISTIDINE KINASE RCSC"/>
    <property type="match status" value="1"/>
</dbReference>
<feature type="domain" description="HAMP" evidence="11">
    <location>
        <begin position="83"/>
        <end position="139"/>
    </location>
</feature>
<protein>
    <recommendedName>
        <fullName evidence="3">histidine kinase</fullName>
        <ecNumber evidence="3">2.7.13.3</ecNumber>
    </recommendedName>
</protein>
<dbReference type="InterPro" id="IPR003660">
    <property type="entry name" value="HAMP_dom"/>
</dbReference>
<dbReference type="EC" id="2.7.13.3" evidence="3"/>
<evidence type="ECO:0000256" key="6">
    <source>
        <dbReference type="ARBA" id="ARBA00022777"/>
    </source>
</evidence>
<evidence type="ECO:0000256" key="1">
    <source>
        <dbReference type="ARBA" id="ARBA00000085"/>
    </source>
</evidence>
<evidence type="ECO:0000256" key="3">
    <source>
        <dbReference type="ARBA" id="ARBA00012438"/>
    </source>
</evidence>
<evidence type="ECO:0000259" key="11">
    <source>
        <dbReference type="PROSITE" id="PS50885"/>
    </source>
</evidence>
<evidence type="ECO:0000256" key="9">
    <source>
        <dbReference type="SAM" id="Phobius"/>
    </source>
</evidence>
<dbReference type="SUPFAM" id="SSF55874">
    <property type="entry name" value="ATPase domain of HSP90 chaperone/DNA topoisomerase II/histidine kinase"/>
    <property type="match status" value="1"/>
</dbReference>
<dbReference type="SMART" id="SM00387">
    <property type="entry name" value="HATPase_c"/>
    <property type="match status" value="1"/>
</dbReference>
<dbReference type="GO" id="GO:0016020">
    <property type="term" value="C:membrane"/>
    <property type="evidence" value="ECO:0007669"/>
    <property type="project" value="UniProtKB-SubCell"/>
</dbReference>
<accession>A0A9D1SV37</accession>
<dbReference type="Pfam" id="PF00672">
    <property type="entry name" value="HAMP"/>
    <property type="match status" value="1"/>
</dbReference>
<dbReference type="InterPro" id="IPR036890">
    <property type="entry name" value="HATPase_C_sf"/>
</dbReference>
<dbReference type="CDD" id="cd00082">
    <property type="entry name" value="HisKA"/>
    <property type="match status" value="1"/>
</dbReference>
<dbReference type="CDD" id="cd00075">
    <property type="entry name" value="HATPase"/>
    <property type="match status" value="1"/>
</dbReference>
<dbReference type="Pfam" id="PF02518">
    <property type="entry name" value="HATPase_c"/>
    <property type="match status" value="1"/>
</dbReference>
<evidence type="ECO:0000256" key="8">
    <source>
        <dbReference type="ARBA" id="ARBA00023136"/>
    </source>
</evidence>
<comment type="caution">
    <text evidence="12">The sequence shown here is derived from an EMBL/GenBank/DDBJ whole genome shotgun (WGS) entry which is preliminary data.</text>
</comment>
<dbReference type="PRINTS" id="PR00344">
    <property type="entry name" value="BCTRLSENSOR"/>
</dbReference>
<keyword evidence="8 9" id="KW-0472">Membrane</keyword>
<proteinExistence type="predicted"/>
<dbReference type="InterPro" id="IPR003594">
    <property type="entry name" value="HATPase_dom"/>
</dbReference>